<evidence type="ECO:0000256" key="7">
    <source>
        <dbReference type="ARBA" id="ARBA00022801"/>
    </source>
</evidence>
<evidence type="ECO:0000313" key="11">
    <source>
        <dbReference type="EMBL" id="KAJ5072980.1"/>
    </source>
</evidence>
<keyword evidence="5 8" id="KW-0479">Metal-binding</keyword>
<keyword evidence="6 8" id="KW-0255">Endonuclease</keyword>
<comment type="similarity">
    <text evidence="3">Belongs to the RNase HII family. Eukaryotic subfamily.</text>
</comment>
<keyword evidence="4 8" id="KW-0540">Nuclease</keyword>
<comment type="function">
    <text evidence="9">Endonuclease that specifically degrades the RNA of RNA-DNA hybrids.</text>
</comment>
<feature type="binding site" evidence="8">
    <location>
        <position position="119"/>
    </location>
    <ligand>
        <name>a divalent metal cation</name>
        <dbReference type="ChEBI" id="CHEBI:60240"/>
    </ligand>
</feature>
<dbReference type="SUPFAM" id="SSF53098">
    <property type="entry name" value="Ribonuclease H-like"/>
    <property type="match status" value="1"/>
</dbReference>
<dbReference type="GO" id="GO:0043137">
    <property type="term" value="P:DNA replication, removal of RNA primer"/>
    <property type="evidence" value="ECO:0007669"/>
    <property type="project" value="TreeGrafter"/>
</dbReference>
<feature type="binding site" evidence="8">
    <location>
        <position position="14"/>
    </location>
    <ligand>
        <name>a divalent metal cation</name>
        <dbReference type="ChEBI" id="CHEBI:60240"/>
    </ligand>
</feature>
<keyword evidence="7 8" id="KW-0378">Hydrolase</keyword>
<dbReference type="GO" id="GO:0046872">
    <property type="term" value="F:metal ion binding"/>
    <property type="evidence" value="ECO:0007669"/>
    <property type="project" value="UniProtKB-KW"/>
</dbReference>
<dbReference type="OMA" id="REECRFF"/>
<dbReference type="Pfam" id="PF01351">
    <property type="entry name" value="RNase_HII"/>
    <property type="match status" value="1"/>
</dbReference>
<feature type="binding site" evidence="8">
    <location>
        <position position="13"/>
    </location>
    <ligand>
        <name>a divalent metal cation</name>
        <dbReference type="ChEBI" id="CHEBI:60240"/>
    </ligand>
</feature>
<dbReference type="PANTHER" id="PTHR10954:SF7">
    <property type="entry name" value="RIBONUCLEASE H2 SUBUNIT A"/>
    <property type="match status" value="1"/>
</dbReference>
<dbReference type="GO" id="GO:0006298">
    <property type="term" value="P:mismatch repair"/>
    <property type="evidence" value="ECO:0007669"/>
    <property type="project" value="TreeGrafter"/>
</dbReference>
<dbReference type="InterPro" id="IPR004649">
    <property type="entry name" value="RNase_H2_suA"/>
</dbReference>
<dbReference type="InterPro" id="IPR036397">
    <property type="entry name" value="RNaseH_sf"/>
</dbReference>
<comment type="catalytic activity">
    <reaction evidence="1 8 9">
        <text>Endonucleolytic cleavage to 5'-phosphomonoester.</text>
        <dbReference type="EC" id="3.1.26.4"/>
    </reaction>
</comment>
<reference evidence="11" key="1">
    <citation type="submission" date="2022-10" db="EMBL/GenBank/DDBJ databases">
        <title>Novel sulphate-reducing endosymbionts in the free-living metamonad Anaeramoeba.</title>
        <authorList>
            <person name="Jerlstrom-Hultqvist J."/>
            <person name="Cepicka I."/>
            <person name="Gallot-Lavallee L."/>
            <person name="Salas-Leiva D."/>
            <person name="Curtis B.A."/>
            <person name="Zahonova K."/>
            <person name="Pipaliya S."/>
            <person name="Dacks J."/>
            <person name="Roger A.J."/>
        </authorList>
    </citation>
    <scope>NUCLEOTIDE SEQUENCE</scope>
    <source>
        <strain evidence="11">BMAN</strain>
    </source>
</reference>
<dbReference type="Gene3D" id="3.30.420.10">
    <property type="entry name" value="Ribonuclease H-like superfamily/Ribonuclease H"/>
    <property type="match status" value="1"/>
</dbReference>
<evidence type="ECO:0000256" key="8">
    <source>
        <dbReference type="PROSITE-ProRule" id="PRU01319"/>
    </source>
</evidence>
<proteinExistence type="inferred from homology"/>
<dbReference type="InterPro" id="IPR001352">
    <property type="entry name" value="RNase_HII/HIII"/>
</dbReference>
<accession>A0A9Q0LKT6</accession>
<dbReference type="GO" id="GO:0003723">
    <property type="term" value="F:RNA binding"/>
    <property type="evidence" value="ECO:0007669"/>
    <property type="project" value="UniProtKB-UniRule"/>
</dbReference>
<organism evidence="11 12">
    <name type="scientific">Anaeramoeba ignava</name>
    <name type="common">Anaerobic marine amoeba</name>
    <dbReference type="NCBI Taxonomy" id="1746090"/>
    <lineage>
        <taxon>Eukaryota</taxon>
        <taxon>Metamonada</taxon>
        <taxon>Anaeramoebidae</taxon>
        <taxon>Anaeramoeba</taxon>
    </lineage>
</organism>
<evidence type="ECO:0000259" key="10">
    <source>
        <dbReference type="PROSITE" id="PS51975"/>
    </source>
</evidence>
<evidence type="ECO:0000256" key="1">
    <source>
        <dbReference type="ARBA" id="ARBA00000077"/>
    </source>
</evidence>
<gene>
    <name evidence="11" type="ORF">M0811_09194</name>
</gene>
<dbReference type="PROSITE" id="PS51975">
    <property type="entry name" value="RNASE_H_2"/>
    <property type="match status" value="1"/>
</dbReference>
<dbReference type="InterPro" id="IPR023160">
    <property type="entry name" value="RNase_HII_hlx-loop-hlx_cap_dom"/>
</dbReference>
<dbReference type="PANTHER" id="PTHR10954">
    <property type="entry name" value="RIBONUCLEASE H2 SUBUNIT A"/>
    <property type="match status" value="1"/>
</dbReference>
<keyword evidence="12" id="KW-1185">Reference proteome</keyword>
<dbReference type="NCBIfam" id="TIGR00729">
    <property type="entry name" value="ribonuclease HII"/>
    <property type="match status" value="1"/>
</dbReference>
<dbReference type="AlphaFoldDB" id="A0A9Q0LKT6"/>
<evidence type="ECO:0000256" key="5">
    <source>
        <dbReference type="ARBA" id="ARBA00022723"/>
    </source>
</evidence>
<comment type="cofactor">
    <cofactor evidence="8">
        <name>Mn(2+)</name>
        <dbReference type="ChEBI" id="CHEBI:29035"/>
    </cofactor>
    <cofactor evidence="8">
        <name>Mg(2+)</name>
        <dbReference type="ChEBI" id="CHEBI:18420"/>
    </cofactor>
    <text evidence="8">Manganese or magnesium. Binds 1 divalent metal ion per monomer in the absence of substrate. May bind a second metal ion after substrate binding.</text>
</comment>
<evidence type="ECO:0000256" key="2">
    <source>
        <dbReference type="ARBA" id="ARBA00001946"/>
    </source>
</evidence>
<sequence>MKNQKIAYSLGIDESGRGCILGSMIFSSCACPKDKQKELIDFKVDDSKKLTSKQRYKLFTKIRTRTSCIFQLKIIRPEEISAKMLRSNKDNLNQISHDAVIHLISSACKSLSICEVFVDTVGPTKQFEQLLRSNFRSIPKIVVTTQADTKYAIVSAASICAKHTRDSLLRKWVFIEKGLSVNKNFGSGYLSESVVHSWLKENIDDIFGFPTIVRFSWYPTLELMKNNCVRVKKVSK</sequence>
<evidence type="ECO:0000256" key="9">
    <source>
        <dbReference type="RuleBase" id="RU003515"/>
    </source>
</evidence>
<dbReference type="PROSITE" id="PS51257">
    <property type="entry name" value="PROKAR_LIPOPROTEIN"/>
    <property type="match status" value="1"/>
</dbReference>
<dbReference type="GO" id="GO:0004523">
    <property type="term" value="F:RNA-DNA hybrid ribonuclease activity"/>
    <property type="evidence" value="ECO:0007669"/>
    <property type="project" value="UniProtKB-UniRule"/>
</dbReference>
<evidence type="ECO:0000256" key="6">
    <source>
        <dbReference type="ARBA" id="ARBA00022759"/>
    </source>
</evidence>
<dbReference type="Proteomes" id="UP001149090">
    <property type="component" value="Unassembled WGS sequence"/>
</dbReference>
<name>A0A9Q0LKT6_ANAIG</name>
<protein>
    <recommendedName>
        <fullName evidence="9">Ribonuclease</fullName>
        <ecNumber evidence="9">3.1.26.4</ecNumber>
    </recommendedName>
</protein>
<dbReference type="EC" id="3.1.26.4" evidence="9"/>
<comment type="cofactor">
    <cofactor evidence="2">
        <name>Mg(2+)</name>
        <dbReference type="ChEBI" id="CHEBI:18420"/>
    </cofactor>
</comment>
<dbReference type="InterPro" id="IPR012337">
    <property type="entry name" value="RNaseH-like_sf"/>
</dbReference>
<evidence type="ECO:0000256" key="4">
    <source>
        <dbReference type="ARBA" id="ARBA00022722"/>
    </source>
</evidence>
<comment type="caution">
    <text evidence="11">The sequence shown here is derived from an EMBL/GenBank/DDBJ whole genome shotgun (WGS) entry which is preliminary data.</text>
</comment>
<dbReference type="CDD" id="cd07181">
    <property type="entry name" value="RNase_HII_eukaryota_like"/>
    <property type="match status" value="1"/>
</dbReference>
<dbReference type="OrthoDB" id="7462577at2759"/>
<feature type="domain" description="RNase H type-2" evidence="10">
    <location>
        <begin position="7"/>
        <end position="229"/>
    </location>
</feature>
<dbReference type="InterPro" id="IPR024567">
    <property type="entry name" value="RNase_HII/HIII_dom"/>
</dbReference>
<dbReference type="EMBL" id="JAPDFW010000078">
    <property type="protein sequence ID" value="KAJ5072980.1"/>
    <property type="molecule type" value="Genomic_DNA"/>
</dbReference>
<evidence type="ECO:0000256" key="3">
    <source>
        <dbReference type="ARBA" id="ARBA00007058"/>
    </source>
</evidence>
<evidence type="ECO:0000313" key="12">
    <source>
        <dbReference type="Proteomes" id="UP001149090"/>
    </source>
</evidence>
<dbReference type="Gene3D" id="1.10.10.460">
    <property type="entry name" value="Ribonuclease hii. Domain 2"/>
    <property type="match status" value="1"/>
</dbReference>
<dbReference type="GO" id="GO:0032299">
    <property type="term" value="C:ribonuclease H2 complex"/>
    <property type="evidence" value="ECO:0007669"/>
    <property type="project" value="TreeGrafter"/>
</dbReference>